<dbReference type="InterPro" id="IPR016024">
    <property type="entry name" value="ARM-type_fold"/>
</dbReference>
<evidence type="ECO:0000313" key="1">
    <source>
        <dbReference type="Proteomes" id="UP000050640"/>
    </source>
</evidence>
<dbReference type="WBParaSite" id="EEL_0000906001-mRNA-1">
    <property type="protein sequence ID" value="EEL_0000906001-mRNA-1"/>
    <property type="gene ID" value="EEL_0000906001"/>
</dbReference>
<proteinExistence type="predicted"/>
<dbReference type="AlphaFoldDB" id="A0A0R3S2U9"/>
<dbReference type="Proteomes" id="UP000050640">
    <property type="component" value="Unplaced"/>
</dbReference>
<evidence type="ECO:0000313" key="2">
    <source>
        <dbReference type="WBParaSite" id="EEL_0000906001-mRNA-1"/>
    </source>
</evidence>
<keyword evidence="1" id="KW-1185">Reference proteome</keyword>
<protein>
    <submittedName>
        <fullName evidence="2">DUF913 domain-containing protein</fullName>
    </submittedName>
</protein>
<organism evidence="1 2">
    <name type="scientific">Elaeophora elaphi</name>
    <dbReference type="NCBI Taxonomy" id="1147741"/>
    <lineage>
        <taxon>Eukaryota</taxon>
        <taxon>Metazoa</taxon>
        <taxon>Ecdysozoa</taxon>
        <taxon>Nematoda</taxon>
        <taxon>Chromadorea</taxon>
        <taxon>Rhabditida</taxon>
        <taxon>Spirurina</taxon>
        <taxon>Spiruromorpha</taxon>
        <taxon>Filarioidea</taxon>
        <taxon>Onchocercidae</taxon>
        <taxon>Elaeophora</taxon>
    </lineage>
</organism>
<dbReference type="STRING" id="1147741.A0A0R3S2U9"/>
<reference evidence="2" key="1">
    <citation type="submission" date="2017-02" db="UniProtKB">
        <authorList>
            <consortium name="WormBaseParasite"/>
        </authorList>
    </citation>
    <scope>IDENTIFICATION</scope>
</reference>
<dbReference type="SUPFAM" id="SSF48371">
    <property type="entry name" value="ARM repeat"/>
    <property type="match status" value="1"/>
</dbReference>
<name>A0A0R3S2U9_9BILA</name>
<accession>A0A0R3S2U9</accession>
<sequence length="108" mass="12040">LLTIFISLANGDYIEALIGQGAVDFLLSLLRIHSGTNVSYCRSIQIRTTQCLRTIANHGIGLKAIHEMDGYSVISKLMCDNSTPADAKNNLWWIIEQLEKKYQLESAV</sequence>